<feature type="coiled-coil region" evidence="1">
    <location>
        <begin position="46"/>
        <end position="97"/>
    </location>
</feature>
<evidence type="ECO:0000313" key="2">
    <source>
        <dbReference type="EMBL" id="PWE22323.1"/>
    </source>
</evidence>
<name>A0A2U2C1W5_9BACT</name>
<reference evidence="2 3" key="1">
    <citation type="submission" date="2018-05" db="EMBL/GenBank/DDBJ databases">
        <title>Antimicrobial susceptibility testing and genomic analysis of Arcobacter skirrowii strains and one Arcobacter butzleri isolated from German poultry farms.</title>
        <authorList>
            <person name="Haenel I."/>
            <person name="Hotzel H."/>
            <person name="Tomaso H."/>
            <person name="Busch A."/>
        </authorList>
    </citation>
    <scope>NUCLEOTIDE SEQUENCE [LARGE SCALE GENOMIC DNA]</scope>
    <source>
        <strain evidence="3">v</strain>
    </source>
</reference>
<accession>A0A2U2C1W5</accession>
<sequence>MVDDILNSMNEEIKSLKEAIIQDITDIKLGKNEELFKRNEAKHNIINEIMQKKVDLNNELAKLIQANFDVNIYREKVDLLEENLKELYELNKKLANIVLPIQQMYKGLVEEVTQKAGGQIFDIKA</sequence>
<dbReference type="Proteomes" id="UP000245014">
    <property type="component" value="Unassembled WGS sequence"/>
</dbReference>
<protein>
    <recommendedName>
        <fullName evidence="4">Flagellar protein FlgN</fullName>
    </recommendedName>
</protein>
<proteinExistence type="predicted"/>
<comment type="caution">
    <text evidence="2">The sequence shown here is derived from an EMBL/GenBank/DDBJ whole genome shotgun (WGS) entry which is preliminary data.</text>
</comment>
<organism evidence="2 3">
    <name type="scientific">Aliarcobacter skirrowii</name>
    <dbReference type="NCBI Taxonomy" id="28200"/>
    <lineage>
        <taxon>Bacteria</taxon>
        <taxon>Pseudomonadati</taxon>
        <taxon>Campylobacterota</taxon>
        <taxon>Epsilonproteobacteria</taxon>
        <taxon>Campylobacterales</taxon>
        <taxon>Arcobacteraceae</taxon>
        <taxon>Aliarcobacter</taxon>
    </lineage>
</organism>
<dbReference type="EMBL" id="QEYI01000002">
    <property type="protein sequence ID" value="PWE22323.1"/>
    <property type="molecule type" value="Genomic_DNA"/>
</dbReference>
<dbReference type="STRING" id="28200.GCA_001572935_00314"/>
<evidence type="ECO:0000313" key="3">
    <source>
        <dbReference type="Proteomes" id="UP000245014"/>
    </source>
</evidence>
<dbReference type="RefSeq" id="WP_109065641.1">
    <property type="nucleotide sequence ID" value="NZ_QEYG01000011.1"/>
</dbReference>
<evidence type="ECO:0008006" key="4">
    <source>
        <dbReference type="Google" id="ProtNLM"/>
    </source>
</evidence>
<dbReference type="AlphaFoldDB" id="A0A2U2C1W5"/>
<gene>
    <name evidence="2" type="ORF">DF188_04210</name>
</gene>
<keyword evidence="1" id="KW-0175">Coiled coil</keyword>
<evidence type="ECO:0000256" key="1">
    <source>
        <dbReference type="SAM" id="Coils"/>
    </source>
</evidence>